<evidence type="ECO:0000313" key="2">
    <source>
        <dbReference type="Proteomes" id="UP001470230"/>
    </source>
</evidence>
<protein>
    <submittedName>
        <fullName evidence="1">Uncharacterized protein</fullName>
    </submittedName>
</protein>
<dbReference type="InterPro" id="IPR003718">
    <property type="entry name" value="OsmC/Ohr_fam"/>
</dbReference>
<name>A0ABR2KBT3_9EUKA</name>
<gene>
    <name evidence="1" type="ORF">M9Y10_033315</name>
</gene>
<reference evidence="1 2" key="1">
    <citation type="submission" date="2024-04" db="EMBL/GenBank/DDBJ databases">
        <title>Tritrichomonas musculus Genome.</title>
        <authorList>
            <person name="Alves-Ferreira E."/>
            <person name="Grigg M."/>
            <person name="Lorenzi H."/>
            <person name="Galac M."/>
        </authorList>
    </citation>
    <scope>NUCLEOTIDE SEQUENCE [LARGE SCALE GENOMIC DNA]</scope>
    <source>
        <strain evidence="1 2">EAF2021</strain>
    </source>
</reference>
<proteinExistence type="predicted"/>
<comment type="caution">
    <text evidence="1">The sequence shown here is derived from an EMBL/GenBank/DDBJ whole genome shotgun (WGS) entry which is preliminary data.</text>
</comment>
<accession>A0ABR2KBT3</accession>
<dbReference type="Proteomes" id="UP001470230">
    <property type="component" value="Unassembled WGS sequence"/>
</dbReference>
<sequence>MFSSLQKNIPPMNRVDVVSIRQLPNKDWLGITNNKTLLIGNESDKTFHIGGLDYALIALGASAADQVNYLVEQHGKKLNKMKTVVSEKMGEINIKNEIESPSDIKSDVSNISNIVIESLCPIANTLTTKTQIKMKGKVY</sequence>
<dbReference type="Pfam" id="PF02566">
    <property type="entry name" value="OsmC"/>
    <property type="match status" value="1"/>
</dbReference>
<evidence type="ECO:0000313" key="1">
    <source>
        <dbReference type="EMBL" id="KAK8888584.1"/>
    </source>
</evidence>
<organism evidence="1 2">
    <name type="scientific">Tritrichomonas musculus</name>
    <dbReference type="NCBI Taxonomy" id="1915356"/>
    <lineage>
        <taxon>Eukaryota</taxon>
        <taxon>Metamonada</taxon>
        <taxon>Parabasalia</taxon>
        <taxon>Tritrichomonadida</taxon>
        <taxon>Tritrichomonadidae</taxon>
        <taxon>Tritrichomonas</taxon>
    </lineage>
</organism>
<dbReference type="EMBL" id="JAPFFF010000005">
    <property type="protein sequence ID" value="KAK8888584.1"/>
    <property type="molecule type" value="Genomic_DNA"/>
</dbReference>
<keyword evidence="2" id="KW-1185">Reference proteome</keyword>